<proteinExistence type="predicted"/>
<feature type="domain" description="Bacterial toxin 46" evidence="2">
    <location>
        <begin position="201"/>
        <end position="312"/>
    </location>
</feature>
<dbReference type="Pfam" id="PF15538">
    <property type="entry name" value="Ntox46"/>
    <property type="match status" value="1"/>
</dbReference>
<sequence length="337" mass="35912">MPDAARISDFHVCPHPGAPAHVGGPIHSGSANVIVGFLPAAREGDAIVCFPLGPADKIKQGSATVLINSRQAARRTDPGVHISGDLIAAGCPTVIIGDSTQCFTMRNAARRGTPFCEECEKPRRDDLDTHDHSAQPRPPDPETATLDDDEPPPGARAGRDAMVDVDAGKHELAGAGEDMPHERMSARFAVAYQFYAAHIGTLKPSQILSHIKGIDLSRAVEVVSVAEQTLYQHCIPGAGLGQYFTADPKTTPEQLGCSSSVYPMVGDSPRPPPVTREPRPVEFGEEEALALKSTSAAIDDDWSYKQKDKPAADKIVHCPGGGTQLMIPRKFHPPFGT</sequence>
<name>A0A1I1UAW9_9BACT</name>
<dbReference type="CDD" id="cd14738">
    <property type="entry name" value="PAAR_2"/>
    <property type="match status" value="1"/>
</dbReference>
<keyword evidence="4" id="KW-1185">Reference proteome</keyword>
<evidence type="ECO:0000256" key="1">
    <source>
        <dbReference type="SAM" id="MobiDB-lite"/>
    </source>
</evidence>
<evidence type="ECO:0000259" key="2">
    <source>
        <dbReference type="Pfam" id="PF15538"/>
    </source>
</evidence>
<feature type="region of interest" description="Disordered" evidence="1">
    <location>
        <begin position="120"/>
        <end position="159"/>
    </location>
</feature>
<evidence type="ECO:0000313" key="3">
    <source>
        <dbReference type="EMBL" id="SFD67775.1"/>
    </source>
</evidence>
<accession>A0A1I1UAW9</accession>
<feature type="compositionally biased region" description="Basic and acidic residues" evidence="1">
    <location>
        <begin position="120"/>
        <end position="134"/>
    </location>
</feature>
<dbReference type="Gene3D" id="2.60.200.60">
    <property type="match status" value="2"/>
</dbReference>
<protein>
    <submittedName>
        <fullName evidence="3">Zn-binding Pro-Ala-Ala-Arg (PAAR) domain-containing protein, incolved in TypeVI secretion</fullName>
    </submittedName>
</protein>
<dbReference type="EMBL" id="FOMX01000003">
    <property type="protein sequence ID" value="SFD67775.1"/>
    <property type="molecule type" value="Genomic_DNA"/>
</dbReference>
<dbReference type="STRING" id="54.SAMN02745121_01097"/>
<gene>
    <name evidence="3" type="ORF">SAMN02745121_01097</name>
</gene>
<dbReference type="RefSeq" id="WP_100792772.1">
    <property type="nucleotide sequence ID" value="NZ_FOMX01000003.1"/>
</dbReference>
<dbReference type="Pfam" id="PF05488">
    <property type="entry name" value="PAAR_motif"/>
    <property type="match status" value="1"/>
</dbReference>
<dbReference type="OrthoDB" id="9807902at2"/>
<dbReference type="InterPro" id="IPR028238">
    <property type="entry name" value="Ntox46"/>
</dbReference>
<evidence type="ECO:0000313" key="4">
    <source>
        <dbReference type="Proteomes" id="UP000199400"/>
    </source>
</evidence>
<organism evidence="3 4">
    <name type="scientific">Nannocystis exedens</name>
    <dbReference type="NCBI Taxonomy" id="54"/>
    <lineage>
        <taxon>Bacteria</taxon>
        <taxon>Pseudomonadati</taxon>
        <taxon>Myxococcota</taxon>
        <taxon>Polyangia</taxon>
        <taxon>Nannocystales</taxon>
        <taxon>Nannocystaceae</taxon>
        <taxon>Nannocystis</taxon>
    </lineage>
</organism>
<dbReference type="AlphaFoldDB" id="A0A1I1UAW9"/>
<dbReference type="Proteomes" id="UP000199400">
    <property type="component" value="Unassembled WGS sequence"/>
</dbReference>
<dbReference type="InterPro" id="IPR008727">
    <property type="entry name" value="PAAR_motif"/>
</dbReference>
<reference evidence="4" key="1">
    <citation type="submission" date="2016-10" db="EMBL/GenBank/DDBJ databases">
        <authorList>
            <person name="Varghese N."/>
            <person name="Submissions S."/>
        </authorList>
    </citation>
    <scope>NUCLEOTIDE SEQUENCE [LARGE SCALE GENOMIC DNA]</scope>
    <source>
        <strain evidence="4">ATCC 25963</strain>
    </source>
</reference>